<dbReference type="InterPro" id="IPR020845">
    <property type="entry name" value="AMP-binding_CS"/>
</dbReference>
<dbReference type="InterPro" id="IPR042099">
    <property type="entry name" value="ANL_N_sf"/>
</dbReference>
<dbReference type="Proteomes" id="UP001497444">
    <property type="component" value="Chromosome 13"/>
</dbReference>
<name>A0ABP0VZW4_9BRYO</name>
<accession>A0ABP0VZW4</accession>
<dbReference type="Gene3D" id="3.40.50.12780">
    <property type="entry name" value="N-terminal domain of ligase-like"/>
    <property type="match status" value="2"/>
</dbReference>
<dbReference type="Pfam" id="PF16177">
    <property type="entry name" value="ACAS_N"/>
    <property type="match status" value="1"/>
</dbReference>
<dbReference type="PANTHER" id="PTHR24095:SF248">
    <property type="entry name" value="ACETYL-COENZYME A SYNTHETASE"/>
    <property type="match status" value="1"/>
</dbReference>
<dbReference type="PANTHER" id="PTHR24095">
    <property type="entry name" value="ACETYL-COENZYME A SYNTHETASE"/>
    <property type="match status" value="1"/>
</dbReference>
<dbReference type="InterPro" id="IPR045851">
    <property type="entry name" value="AMP-bd_C_sf"/>
</dbReference>
<dbReference type="InterPro" id="IPR000873">
    <property type="entry name" value="AMP-dep_synth/lig_dom"/>
</dbReference>
<dbReference type="Gene3D" id="3.30.300.30">
    <property type="match status" value="1"/>
</dbReference>
<reference evidence="1" key="1">
    <citation type="submission" date="2024-02" db="EMBL/GenBank/DDBJ databases">
        <authorList>
            <consortium name="ELIXIR-Norway"/>
            <consortium name="Elixir Norway"/>
        </authorList>
    </citation>
    <scope>NUCLEOTIDE SEQUENCE</scope>
</reference>
<dbReference type="EMBL" id="OZ020108">
    <property type="protein sequence ID" value="CAK9260045.1"/>
    <property type="molecule type" value="Genomic_DNA"/>
</dbReference>
<dbReference type="Pfam" id="PF13193">
    <property type="entry name" value="AMP-binding_C"/>
    <property type="match status" value="1"/>
</dbReference>
<sequence length="733" mass="81869">MGSLQSEVVVMGSLQQHVKIANGLHMAEHDLLPEQAVGNHKSSKNPKDLKDLVVPPSKEFISKAFISSRKQYEEMYKQSMEDPTSFWGSFTNDFHWETKWDTTKPICQFNFDLRKGPVFVEWFKGGYTNICYNALDKHVLEGRGNQTALLWEGNDVGSEKCITYDDMLKQTCQLANYLRQRGVKKGDRVCIYMPMCQSFQLQCLHVLGSELFTRYNNASPQMHLQIHLVVFAGFSADALAGRILDCQAEALLTCSGGQSGNKLLPLKRIVDEALQLCIDRANFQPGTCLILDNSRALLRNQVSWVPGRDLWWQDEVTLCKTEAAIEWMEAEDPLFLLYTSGSTGKPKGVVHTVGGYMVYAAVTFKFVFDYHPGDIHWCTSDFGWISGHTYMAYGPLLNGATIVVFEGVPTYPDPSRWWQIIEKHKVTILYTAPTIIRSLQMLDEKYMKKHSRASLRVLGFGGEAINPKAWLWYHGVVGEGRCPIVDTWWQTETGANMISPLPGAWPLKPGSATLPFFGVQPAILDQQGKEQEGPCEGYLCITKPWPGIARSLYGDHKRYEETYFRTCLGMYATGDGCRCDTDGYITLTGRIEDVLNISGHQISITEVESALDSHSQCAEAAAVTFDNELKGQGIYAFVVLVDGVTPSDELKKAIMDHVGTEIGSFAIPDVIHWAPALPKTRSGKILRRLLRNIAANQFDDFGDSSSLTDPAVVEQLVDSKPSMNVGRNVYSGV</sequence>
<protein>
    <submittedName>
        <fullName evidence="1">Uncharacterized protein</fullName>
    </submittedName>
</protein>
<dbReference type="PROSITE" id="PS00455">
    <property type="entry name" value="AMP_BINDING"/>
    <property type="match status" value="1"/>
</dbReference>
<evidence type="ECO:0000313" key="1">
    <source>
        <dbReference type="EMBL" id="CAK9260045.1"/>
    </source>
</evidence>
<proteinExistence type="predicted"/>
<dbReference type="NCBIfam" id="NF001208">
    <property type="entry name" value="PRK00174.1"/>
    <property type="match status" value="1"/>
</dbReference>
<organism evidence="1 2">
    <name type="scientific">Sphagnum jensenii</name>
    <dbReference type="NCBI Taxonomy" id="128206"/>
    <lineage>
        <taxon>Eukaryota</taxon>
        <taxon>Viridiplantae</taxon>
        <taxon>Streptophyta</taxon>
        <taxon>Embryophyta</taxon>
        <taxon>Bryophyta</taxon>
        <taxon>Sphagnophytina</taxon>
        <taxon>Sphagnopsida</taxon>
        <taxon>Sphagnales</taxon>
        <taxon>Sphagnaceae</taxon>
        <taxon>Sphagnum</taxon>
    </lineage>
</organism>
<dbReference type="InterPro" id="IPR025110">
    <property type="entry name" value="AMP-bd_C"/>
</dbReference>
<gene>
    <name evidence="1" type="ORF">CSSPJE1EN1_LOCUS5523</name>
</gene>
<dbReference type="InterPro" id="IPR011904">
    <property type="entry name" value="Ac_CoA_lig"/>
</dbReference>
<dbReference type="SUPFAM" id="SSF56801">
    <property type="entry name" value="Acetyl-CoA synthetase-like"/>
    <property type="match status" value="1"/>
</dbReference>
<dbReference type="CDD" id="cd05966">
    <property type="entry name" value="ACS"/>
    <property type="match status" value="1"/>
</dbReference>
<keyword evidence="2" id="KW-1185">Reference proteome</keyword>
<dbReference type="InterPro" id="IPR032387">
    <property type="entry name" value="ACAS_N"/>
</dbReference>
<evidence type="ECO:0000313" key="2">
    <source>
        <dbReference type="Proteomes" id="UP001497444"/>
    </source>
</evidence>
<dbReference type="NCBIfam" id="TIGR02188">
    <property type="entry name" value="Ac_CoA_lig_AcsA"/>
    <property type="match status" value="1"/>
</dbReference>
<dbReference type="Pfam" id="PF00501">
    <property type="entry name" value="AMP-binding"/>
    <property type="match status" value="1"/>
</dbReference>